<feature type="signal peptide" evidence="1">
    <location>
        <begin position="1"/>
        <end position="21"/>
    </location>
</feature>
<evidence type="ECO:0000313" key="3">
    <source>
        <dbReference type="Proteomes" id="UP001176961"/>
    </source>
</evidence>
<dbReference type="Proteomes" id="UP001176961">
    <property type="component" value="Unassembled WGS sequence"/>
</dbReference>
<proteinExistence type="predicted"/>
<accession>A0AA36M2I7</accession>
<comment type="caution">
    <text evidence="2">The sequence shown here is derived from an EMBL/GenBank/DDBJ whole genome shotgun (WGS) entry which is preliminary data.</text>
</comment>
<dbReference type="AlphaFoldDB" id="A0AA36M2I7"/>
<protein>
    <submittedName>
        <fullName evidence="2">Uncharacterized protein</fullName>
    </submittedName>
</protein>
<keyword evidence="1" id="KW-0732">Signal</keyword>
<dbReference type="EMBL" id="CATQJL010000112">
    <property type="protein sequence ID" value="CAJ0595386.1"/>
    <property type="molecule type" value="Genomic_DNA"/>
</dbReference>
<reference evidence="2" key="1">
    <citation type="submission" date="2023-07" db="EMBL/GenBank/DDBJ databases">
        <authorList>
            <consortium name="CYATHOMIX"/>
        </authorList>
    </citation>
    <scope>NUCLEOTIDE SEQUENCE</scope>
    <source>
        <strain evidence="2">N/A</strain>
    </source>
</reference>
<keyword evidence="3" id="KW-1185">Reference proteome</keyword>
<sequence>MVSLASVIFLLGAIFVHEAYGGPTTMQLGRRPWYNPDSNLTDPTLRFKPKSESGHKHHGLRKRSLWSKLWGLLSSLVGKPLTDQERSERIKRLQEKIHNISEYGQGYGGFGEGFFAGHHPDYFYYYDYFNNPNPELR</sequence>
<gene>
    <name evidence="2" type="ORF">CYNAS_LOCUS7369</name>
</gene>
<feature type="chain" id="PRO_5041390954" evidence="1">
    <location>
        <begin position="22"/>
        <end position="137"/>
    </location>
</feature>
<organism evidence="2 3">
    <name type="scientific">Cylicocyclus nassatus</name>
    <name type="common">Nematode worm</name>
    <dbReference type="NCBI Taxonomy" id="53992"/>
    <lineage>
        <taxon>Eukaryota</taxon>
        <taxon>Metazoa</taxon>
        <taxon>Ecdysozoa</taxon>
        <taxon>Nematoda</taxon>
        <taxon>Chromadorea</taxon>
        <taxon>Rhabditida</taxon>
        <taxon>Rhabditina</taxon>
        <taxon>Rhabditomorpha</taxon>
        <taxon>Strongyloidea</taxon>
        <taxon>Strongylidae</taxon>
        <taxon>Cylicocyclus</taxon>
    </lineage>
</organism>
<name>A0AA36M2I7_CYLNA</name>
<evidence type="ECO:0000256" key="1">
    <source>
        <dbReference type="SAM" id="SignalP"/>
    </source>
</evidence>
<evidence type="ECO:0000313" key="2">
    <source>
        <dbReference type="EMBL" id="CAJ0595386.1"/>
    </source>
</evidence>